<evidence type="ECO:0000259" key="1">
    <source>
        <dbReference type="Pfam" id="PF05368"/>
    </source>
</evidence>
<dbReference type="RefSeq" id="WP_216151461.1">
    <property type="nucleotide sequence ID" value="NZ_JAHLDV010000077.1"/>
</dbReference>
<dbReference type="Proteomes" id="UP000776252">
    <property type="component" value="Unassembled WGS sequence"/>
</dbReference>
<proteinExistence type="predicted"/>
<accession>A0ABS6BY92</accession>
<dbReference type="EMBL" id="JAHLDV010000077">
    <property type="protein sequence ID" value="MBU3161595.1"/>
    <property type="molecule type" value="Genomic_DNA"/>
</dbReference>
<dbReference type="Pfam" id="PF05368">
    <property type="entry name" value="NmrA"/>
    <property type="match status" value="1"/>
</dbReference>
<dbReference type="CDD" id="cd05269">
    <property type="entry name" value="TMR_SDR_a"/>
    <property type="match status" value="1"/>
</dbReference>
<feature type="domain" description="NmrA-like" evidence="1">
    <location>
        <begin position="2"/>
        <end position="277"/>
    </location>
</feature>
<comment type="caution">
    <text evidence="2">The sequence shown here is derived from an EMBL/GenBank/DDBJ whole genome shotgun (WGS) entry which is preliminary data.</text>
</comment>
<organism evidence="2 3">
    <name type="scientific">Clostridium frigoris</name>
    <dbReference type="NCBI Taxonomy" id="205327"/>
    <lineage>
        <taxon>Bacteria</taxon>
        <taxon>Bacillati</taxon>
        <taxon>Bacillota</taxon>
        <taxon>Clostridia</taxon>
        <taxon>Eubacteriales</taxon>
        <taxon>Clostridiaceae</taxon>
        <taxon>Clostridium</taxon>
    </lineage>
</organism>
<reference evidence="2 3" key="1">
    <citation type="submission" date="2021-06" db="EMBL/GenBank/DDBJ databases">
        <title>Clostridia strains as spoilage organisms.</title>
        <authorList>
            <person name="Wambui J."/>
            <person name="Stephan R."/>
            <person name="Stevens M.J.A."/>
        </authorList>
    </citation>
    <scope>NUCLEOTIDE SEQUENCE [LARGE SCALE GENOMIC DNA]</scope>
    <source>
        <strain evidence="2 3">DSM 14204</strain>
    </source>
</reference>
<gene>
    <name evidence="2" type="ORF">KPL37_17970</name>
</gene>
<evidence type="ECO:0000313" key="3">
    <source>
        <dbReference type="Proteomes" id="UP000776252"/>
    </source>
</evidence>
<dbReference type="InterPro" id="IPR008030">
    <property type="entry name" value="NmrA-like"/>
</dbReference>
<dbReference type="PANTHER" id="PTHR43162">
    <property type="match status" value="1"/>
</dbReference>
<name>A0ABS6BY92_9CLOT</name>
<keyword evidence="3" id="KW-1185">Reference proteome</keyword>
<dbReference type="PANTHER" id="PTHR43162:SF1">
    <property type="entry name" value="PRESTALK A DIFFERENTIATION PROTEIN A"/>
    <property type="match status" value="1"/>
</dbReference>
<evidence type="ECO:0000313" key="2">
    <source>
        <dbReference type="EMBL" id="MBU3161595.1"/>
    </source>
</evidence>
<dbReference type="InterPro" id="IPR051604">
    <property type="entry name" value="Ergot_Alk_Oxidoreductase"/>
</dbReference>
<protein>
    <submittedName>
        <fullName evidence="2">SDR family oxidoreductase</fullName>
    </submittedName>
</protein>
<sequence>MMDNTILLTGITGNVGSAVVNYLKSINIDFIAGVRNIEKSKQKDDSIQYVHFDFEDALTYETALHGVKKIFLVRPPQLTDVRGIFKPFIKKCKEAGVKQIVFLSLLGAEMNPFPPHHKIEKAIVESEIPYTFIRPSFFMQNLSTTHSEDIKERDDLFIPSGKARISFIDTRDIGEIIGRTITEEGHENKAYTITGSEAITYFEVADTMTRLLERKITYSNPPMLKFRKNMIDRGIKREFTTVMMILYFTTKLGMANHVTNTAELLLKRKPRTIEEFIKDHLDVWKCGNLKDRVYLQ</sequence>